<comment type="caution">
    <text evidence="2">The sequence shown here is derived from an EMBL/GenBank/DDBJ whole genome shotgun (WGS) entry which is preliminary data.</text>
</comment>
<dbReference type="SUPFAM" id="SSF50891">
    <property type="entry name" value="Cyclophilin-like"/>
    <property type="match status" value="1"/>
</dbReference>
<reference evidence="2" key="1">
    <citation type="journal article" date="2020" name="mSystems">
        <title>Genome- and Community-Level Interaction Insights into Carbon Utilization and Element Cycling Functions of Hydrothermarchaeota in Hydrothermal Sediment.</title>
        <authorList>
            <person name="Zhou Z."/>
            <person name="Liu Y."/>
            <person name="Xu W."/>
            <person name="Pan J."/>
            <person name="Luo Z.H."/>
            <person name="Li M."/>
        </authorList>
    </citation>
    <scope>NUCLEOTIDE SEQUENCE [LARGE SCALE GENOMIC DNA]</scope>
    <source>
        <strain evidence="2">SpSt-747</strain>
    </source>
</reference>
<evidence type="ECO:0000313" key="2">
    <source>
        <dbReference type="EMBL" id="HGI29709.1"/>
    </source>
</evidence>
<dbReference type="EMBL" id="DTFV01000001">
    <property type="protein sequence ID" value="HGI29709.1"/>
    <property type="molecule type" value="Genomic_DNA"/>
</dbReference>
<dbReference type="AlphaFoldDB" id="A0A7V3YEN4"/>
<dbReference type="InterPro" id="IPR025658">
    <property type="entry name" value="Cyclophilin_TM1367"/>
</dbReference>
<sequence length="132" mass="14307">MPERIVLSFPDRGIAISAELFDTALAEKILTVLPFEGRVNTWGKEIYFPIPVKSAITHPREVVDLGDVAYWPDGACLCLFFGPTPASRTPGEIRPASPVEVVGKMVGDIASLERVPSGSVVRITKEERSGAQ</sequence>
<proteinExistence type="predicted"/>
<feature type="domain" description="Cyclophilin TM1367-like" evidence="1">
    <location>
        <begin position="7"/>
        <end position="123"/>
    </location>
</feature>
<accession>A0A7V3YEN4</accession>
<protein>
    <recommendedName>
        <fullName evidence="1">Cyclophilin TM1367-like domain-containing protein</fullName>
    </recommendedName>
</protein>
<organism evidence="2">
    <name type="scientific">Candidatus Caldatribacterium californiense</name>
    <dbReference type="NCBI Taxonomy" id="1454726"/>
    <lineage>
        <taxon>Bacteria</taxon>
        <taxon>Pseudomonadati</taxon>
        <taxon>Atribacterota</taxon>
        <taxon>Atribacteria</taxon>
        <taxon>Atribacterales</taxon>
        <taxon>Candidatus Caldatribacteriaceae</taxon>
        <taxon>Candidatus Caldatribacterium</taxon>
    </lineage>
</organism>
<dbReference type="Pfam" id="PF04126">
    <property type="entry name" value="Cyclophil_like"/>
    <property type="match status" value="1"/>
</dbReference>
<name>A0A7V3YEN4_9BACT</name>
<gene>
    <name evidence="2" type="ORF">ENV30_00065</name>
</gene>
<evidence type="ECO:0000259" key="1">
    <source>
        <dbReference type="Pfam" id="PF04126"/>
    </source>
</evidence>
<dbReference type="Gene3D" id="2.40.100.20">
    <property type="match status" value="1"/>
</dbReference>
<dbReference type="InterPro" id="IPR029000">
    <property type="entry name" value="Cyclophilin-like_dom_sf"/>
</dbReference>